<dbReference type="FunFam" id="3.40.50.2020:FF:000003">
    <property type="entry name" value="Uracil phosphoribosyltransferase"/>
    <property type="match status" value="1"/>
</dbReference>
<reference evidence="12 13" key="1">
    <citation type="submission" date="2017-11" db="EMBL/GenBank/DDBJ databases">
        <title>The genome of Rhizophagus clarus HR1 reveals common genetic basis of auxotrophy among arbuscular mycorrhizal fungi.</title>
        <authorList>
            <person name="Kobayashi Y."/>
        </authorList>
    </citation>
    <scope>NUCLEOTIDE SEQUENCE [LARGE SCALE GENOMIC DNA]</scope>
    <source>
        <strain evidence="12 13">HR1</strain>
    </source>
</reference>
<dbReference type="AlphaFoldDB" id="A0A2Z6QYJ9"/>
<feature type="domain" description="Phosphoribosyltransferase" evidence="11">
    <location>
        <begin position="42"/>
        <end position="244"/>
    </location>
</feature>
<dbReference type="InterPro" id="IPR029057">
    <property type="entry name" value="PRTase-like"/>
</dbReference>
<comment type="caution">
    <text evidence="12">The sequence shown here is derived from an EMBL/GenBank/DDBJ whole genome shotgun (WGS) entry which is preliminary data.</text>
</comment>
<organism evidence="12 13">
    <name type="scientific">Rhizophagus clarus</name>
    <dbReference type="NCBI Taxonomy" id="94130"/>
    <lineage>
        <taxon>Eukaryota</taxon>
        <taxon>Fungi</taxon>
        <taxon>Fungi incertae sedis</taxon>
        <taxon>Mucoromycota</taxon>
        <taxon>Glomeromycotina</taxon>
        <taxon>Glomeromycetes</taxon>
        <taxon>Glomerales</taxon>
        <taxon>Glomeraceae</taxon>
        <taxon>Rhizophagus</taxon>
    </lineage>
</organism>
<dbReference type="NCBIfam" id="NF001097">
    <property type="entry name" value="PRK00129.1"/>
    <property type="match status" value="1"/>
</dbReference>
<dbReference type="Proteomes" id="UP000247702">
    <property type="component" value="Unassembled WGS sequence"/>
</dbReference>
<keyword evidence="13" id="KW-1185">Reference proteome</keyword>
<evidence type="ECO:0000256" key="2">
    <source>
        <dbReference type="ARBA" id="ARBA00005180"/>
    </source>
</evidence>
<evidence type="ECO:0000313" key="12">
    <source>
        <dbReference type="EMBL" id="GBB95263.1"/>
    </source>
</evidence>
<dbReference type="CDD" id="cd06223">
    <property type="entry name" value="PRTases_typeI"/>
    <property type="match status" value="1"/>
</dbReference>
<evidence type="ECO:0000256" key="6">
    <source>
        <dbReference type="ARBA" id="ARBA00022676"/>
    </source>
</evidence>
<dbReference type="NCBIfam" id="TIGR01091">
    <property type="entry name" value="upp"/>
    <property type="match status" value="1"/>
</dbReference>
<dbReference type="SUPFAM" id="SSF53271">
    <property type="entry name" value="PRTase-like"/>
    <property type="match status" value="1"/>
</dbReference>
<accession>A0A2Z6QYJ9</accession>
<evidence type="ECO:0000256" key="8">
    <source>
        <dbReference type="ARBA" id="ARBA00022741"/>
    </source>
</evidence>
<dbReference type="EMBL" id="BEXD01001669">
    <property type="protein sequence ID" value="GBB95263.1"/>
    <property type="molecule type" value="Genomic_DNA"/>
</dbReference>
<evidence type="ECO:0000256" key="4">
    <source>
        <dbReference type="ARBA" id="ARBA00011894"/>
    </source>
</evidence>
<proteinExistence type="inferred from homology"/>
<dbReference type="InterPro" id="IPR000836">
    <property type="entry name" value="PRTase_dom"/>
</dbReference>
<gene>
    <name evidence="12" type="ORF">RclHR1_02500012</name>
</gene>
<dbReference type="STRING" id="94130.A0A2Z6QYJ9"/>
<evidence type="ECO:0000256" key="9">
    <source>
        <dbReference type="ARBA" id="ARBA00023134"/>
    </source>
</evidence>
<comment type="pathway">
    <text evidence="2">Pyrimidine metabolism; UMP biosynthesis via salvage pathway; UMP from uracil: step 1/1.</text>
</comment>
<evidence type="ECO:0000256" key="10">
    <source>
        <dbReference type="ARBA" id="ARBA00031082"/>
    </source>
</evidence>
<protein>
    <recommendedName>
        <fullName evidence="4">uracil phosphoribosyltransferase</fullName>
        <ecNumber evidence="4">2.4.2.9</ecNumber>
    </recommendedName>
    <alternativeName>
        <fullName evidence="10">UMP pyrophosphorylase</fullName>
    </alternativeName>
</protein>
<keyword evidence="8" id="KW-0547">Nucleotide-binding</keyword>
<sequence length="247" mass="27560">MNDFSRYLSIHKTEKFRKPRSKNPFTFSFRVVLSIMPYVRASSHPLVAHKISILRNKNTKPKQIRELMHEIGQLLAYEATADLPLKTAELQQSPLGSYSSVEIEPKIGLVPILRSGISFVNALQELIPTARILHLGIFREKISLQPVEYYNKLPSEPNVDQVIVLEPMIATGGTAIAAVSILKDWGIKSKIKFITTVASRQGLDNLHKKHPDVEVFVGVIDEILDDHGYIVPGLGDAGDRLFDTPSA</sequence>
<keyword evidence="7" id="KW-0808">Transferase</keyword>
<evidence type="ECO:0000256" key="3">
    <source>
        <dbReference type="ARBA" id="ARBA00009516"/>
    </source>
</evidence>
<dbReference type="UniPathway" id="UPA00574">
    <property type="reaction ID" value="UER00636"/>
</dbReference>
<keyword evidence="9" id="KW-0342">GTP-binding</keyword>
<evidence type="ECO:0000256" key="7">
    <source>
        <dbReference type="ARBA" id="ARBA00022679"/>
    </source>
</evidence>
<keyword evidence="5" id="KW-0021">Allosteric enzyme</keyword>
<dbReference type="GO" id="GO:0005737">
    <property type="term" value="C:cytoplasm"/>
    <property type="evidence" value="ECO:0007669"/>
    <property type="project" value="UniProtKB-ARBA"/>
</dbReference>
<evidence type="ECO:0000256" key="5">
    <source>
        <dbReference type="ARBA" id="ARBA00022533"/>
    </source>
</evidence>
<dbReference type="GO" id="GO:0044206">
    <property type="term" value="P:UMP salvage"/>
    <property type="evidence" value="ECO:0007669"/>
    <property type="project" value="UniProtKB-UniPathway"/>
</dbReference>
<keyword evidence="6" id="KW-0328">Glycosyltransferase</keyword>
<dbReference type="PANTHER" id="PTHR32315">
    <property type="entry name" value="ADENINE PHOSPHORIBOSYLTRANSFERASE"/>
    <property type="match status" value="1"/>
</dbReference>
<evidence type="ECO:0000313" key="13">
    <source>
        <dbReference type="Proteomes" id="UP000247702"/>
    </source>
</evidence>
<comment type="similarity">
    <text evidence="3">Belongs to the UPRTase family.</text>
</comment>
<dbReference type="Pfam" id="PF14681">
    <property type="entry name" value="UPRTase"/>
    <property type="match status" value="1"/>
</dbReference>
<dbReference type="GO" id="GO:0006223">
    <property type="term" value="P:uracil salvage"/>
    <property type="evidence" value="ECO:0007669"/>
    <property type="project" value="InterPro"/>
</dbReference>
<dbReference type="GO" id="GO:0004845">
    <property type="term" value="F:uracil phosphoribosyltransferase activity"/>
    <property type="evidence" value="ECO:0007669"/>
    <property type="project" value="UniProtKB-EC"/>
</dbReference>
<comment type="cofactor">
    <cofactor evidence="1">
        <name>Mg(2+)</name>
        <dbReference type="ChEBI" id="CHEBI:18420"/>
    </cofactor>
</comment>
<evidence type="ECO:0000259" key="11">
    <source>
        <dbReference type="Pfam" id="PF14681"/>
    </source>
</evidence>
<dbReference type="GO" id="GO:0005525">
    <property type="term" value="F:GTP binding"/>
    <property type="evidence" value="ECO:0007669"/>
    <property type="project" value="UniProtKB-KW"/>
</dbReference>
<dbReference type="Gene3D" id="3.40.50.2020">
    <property type="match status" value="1"/>
</dbReference>
<dbReference type="InterPro" id="IPR050054">
    <property type="entry name" value="UPRTase/APRTase"/>
</dbReference>
<name>A0A2Z6QYJ9_9GLOM</name>
<dbReference type="EC" id="2.4.2.9" evidence="4"/>
<dbReference type="InterPro" id="IPR005765">
    <property type="entry name" value="UPRT"/>
</dbReference>
<dbReference type="PANTHER" id="PTHR32315:SF4">
    <property type="entry name" value="URACIL PHOSPHORIBOSYLTRANSFERASE, CHLOROPLASTIC"/>
    <property type="match status" value="1"/>
</dbReference>
<evidence type="ECO:0000256" key="1">
    <source>
        <dbReference type="ARBA" id="ARBA00001946"/>
    </source>
</evidence>